<dbReference type="PROSITE" id="PS51363">
    <property type="entry name" value="W2"/>
    <property type="match status" value="1"/>
</dbReference>
<evidence type="ECO:0000313" key="4">
    <source>
        <dbReference type="RefSeq" id="XP_026682437.1"/>
    </source>
</evidence>
<dbReference type="PANTHER" id="PTHR14208">
    <property type="entry name" value="BASIC LEUCINE ZIPPER AND W2 DOMAIN-CONTAINING PROTEIN"/>
    <property type="match status" value="1"/>
</dbReference>
<gene>
    <name evidence="4" type="primary">LOC103513448</name>
</gene>
<dbReference type="SUPFAM" id="SSF48371">
    <property type="entry name" value="ARM repeat"/>
    <property type="match status" value="1"/>
</dbReference>
<dbReference type="STRING" id="121845.A0A3Q0J1S9"/>
<dbReference type="AlphaFoldDB" id="A0A3Q0J1S9"/>
<feature type="domain" description="W2" evidence="2">
    <location>
        <begin position="40"/>
        <end position="219"/>
    </location>
</feature>
<sequence>MYFSLFIVCKTTACIFEAQEDMQSLKNFEQVFIKLMRRYKYLEKMFDEEMKKVLVFIKGFNETERIKLARMTALWITNGSVPPTVLQVLINVTSSLVGQIWSTVMAQVEWNKKEELVAEQALKHLKQFTPLFGAFTDTAPRAELALMLKVQEFCYENMNLMRVFQKIILLFYKTDVISEEVILKWYKEGHSIKGKIMFLEQMKKFVEWLQSAEEESESGEEED</sequence>
<dbReference type="InterPro" id="IPR057397">
    <property type="entry name" value="HEAT_5MP1_2"/>
</dbReference>
<protein>
    <submittedName>
        <fullName evidence="4">Protein krasavietz-like</fullName>
    </submittedName>
</protein>
<comment type="similarity">
    <text evidence="1">Belongs to the BZW family.</text>
</comment>
<keyword evidence="3" id="KW-1185">Reference proteome</keyword>
<evidence type="ECO:0000259" key="2">
    <source>
        <dbReference type="PROSITE" id="PS51363"/>
    </source>
</evidence>
<dbReference type="Pfam" id="PF25504">
    <property type="entry name" value="HEAT_5MP1_2"/>
    <property type="match status" value="1"/>
</dbReference>
<dbReference type="Proteomes" id="UP000079169">
    <property type="component" value="Unplaced"/>
</dbReference>
<dbReference type="FunFam" id="1.25.40.180:FF:000006">
    <property type="entry name" value="Basic leucine zipper and W2 domain-containing protein 1"/>
    <property type="match status" value="1"/>
</dbReference>
<proteinExistence type="inferred from homology"/>
<dbReference type="InterPro" id="IPR003307">
    <property type="entry name" value="W2_domain"/>
</dbReference>
<dbReference type="InterPro" id="IPR016024">
    <property type="entry name" value="ARM-type_fold"/>
</dbReference>
<organism evidence="3 4">
    <name type="scientific">Diaphorina citri</name>
    <name type="common">Asian citrus psyllid</name>
    <dbReference type="NCBI Taxonomy" id="121845"/>
    <lineage>
        <taxon>Eukaryota</taxon>
        <taxon>Metazoa</taxon>
        <taxon>Ecdysozoa</taxon>
        <taxon>Arthropoda</taxon>
        <taxon>Hexapoda</taxon>
        <taxon>Insecta</taxon>
        <taxon>Pterygota</taxon>
        <taxon>Neoptera</taxon>
        <taxon>Paraneoptera</taxon>
        <taxon>Hemiptera</taxon>
        <taxon>Sternorrhyncha</taxon>
        <taxon>Psylloidea</taxon>
        <taxon>Psyllidae</taxon>
        <taxon>Diaphorininae</taxon>
        <taxon>Diaphorina</taxon>
    </lineage>
</organism>
<dbReference type="GO" id="GO:0006417">
    <property type="term" value="P:regulation of translation"/>
    <property type="evidence" value="ECO:0007669"/>
    <property type="project" value="UniProtKB-ARBA"/>
</dbReference>
<reference evidence="4" key="1">
    <citation type="submission" date="2025-08" db="UniProtKB">
        <authorList>
            <consortium name="RefSeq"/>
        </authorList>
    </citation>
    <scope>IDENTIFICATION</scope>
</reference>
<accession>A0A3Q0J1S9</accession>
<dbReference type="Pfam" id="PF02020">
    <property type="entry name" value="W2"/>
    <property type="match status" value="1"/>
</dbReference>
<dbReference type="SMART" id="SM00515">
    <property type="entry name" value="eIF5C"/>
    <property type="match status" value="1"/>
</dbReference>
<dbReference type="RefSeq" id="XP_026682437.1">
    <property type="nucleotide sequence ID" value="XM_026826636.1"/>
</dbReference>
<dbReference type="PaxDb" id="121845-A0A3Q0J1S9"/>
<dbReference type="PANTHER" id="PTHR14208:SF2">
    <property type="entry name" value="PROTEIN KRASAVIETZ"/>
    <property type="match status" value="1"/>
</dbReference>
<dbReference type="GO" id="GO:0016020">
    <property type="term" value="C:membrane"/>
    <property type="evidence" value="ECO:0007669"/>
    <property type="project" value="TreeGrafter"/>
</dbReference>
<evidence type="ECO:0000256" key="1">
    <source>
        <dbReference type="ARBA" id="ARBA00008151"/>
    </source>
</evidence>
<dbReference type="InterPro" id="IPR051245">
    <property type="entry name" value="eIF5-mimic_regulator"/>
</dbReference>
<evidence type="ECO:0000313" key="3">
    <source>
        <dbReference type="Proteomes" id="UP000079169"/>
    </source>
</evidence>
<name>A0A3Q0J1S9_DIACI</name>
<dbReference type="Gene3D" id="1.25.40.180">
    <property type="match status" value="1"/>
</dbReference>
<dbReference type="GeneID" id="103513448"/>
<dbReference type="GO" id="GO:0005737">
    <property type="term" value="C:cytoplasm"/>
    <property type="evidence" value="ECO:0007669"/>
    <property type="project" value="TreeGrafter"/>
</dbReference>
<dbReference type="KEGG" id="dci:103513448"/>